<dbReference type="InterPro" id="IPR005152">
    <property type="entry name" value="Lipase_secreted"/>
</dbReference>
<accession>A0ABR1RJ90</accession>
<name>A0ABR1RJ90_9PEZI</name>
<keyword evidence="1" id="KW-0732">Signal</keyword>
<protein>
    <submittedName>
        <fullName evidence="2">Secretory lipase</fullName>
    </submittedName>
</protein>
<dbReference type="InterPro" id="IPR029058">
    <property type="entry name" value="AB_hydrolase_fold"/>
</dbReference>
<dbReference type="PANTHER" id="PTHR34853">
    <property type="match status" value="1"/>
</dbReference>
<proteinExistence type="predicted"/>
<evidence type="ECO:0000256" key="1">
    <source>
        <dbReference type="SAM" id="SignalP"/>
    </source>
</evidence>
<dbReference type="Proteomes" id="UP001396898">
    <property type="component" value="Unassembled WGS sequence"/>
</dbReference>
<feature type="chain" id="PRO_5045240603" evidence="1">
    <location>
        <begin position="23"/>
        <end position="526"/>
    </location>
</feature>
<keyword evidence="3" id="KW-1185">Reference proteome</keyword>
<evidence type="ECO:0000313" key="2">
    <source>
        <dbReference type="EMBL" id="KAK8013193.1"/>
    </source>
</evidence>
<dbReference type="Gene3D" id="3.40.50.1820">
    <property type="entry name" value="alpha/beta hydrolase"/>
    <property type="match status" value="2"/>
</dbReference>
<dbReference type="PANTHER" id="PTHR34853:SF1">
    <property type="entry name" value="LIPASE 5"/>
    <property type="match status" value="1"/>
</dbReference>
<evidence type="ECO:0000313" key="3">
    <source>
        <dbReference type="Proteomes" id="UP001396898"/>
    </source>
</evidence>
<feature type="signal peptide" evidence="1">
    <location>
        <begin position="1"/>
        <end position="22"/>
    </location>
</feature>
<dbReference type="SUPFAM" id="SSF53474">
    <property type="entry name" value="alpha/beta-Hydrolases"/>
    <property type="match status" value="1"/>
</dbReference>
<organism evidence="2 3">
    <name type="scientific">Apiospora marii</name>
    <dbReference type="NCBI Taxonomy" id="335849"/>
    <lineage>
        <taxon>Eukaryota</taxon>
        <taxon>Fungi</taxon>
        <taxon>Dikarya</taxon>
        <taxon>Ascomycota</taxon>
        <taxon>Pezizomycotina</taxon>
        <taxon>Sordariomycetes</taxon>
        <taxon>Xylariomycetidae</taxon>
        <taxon>Amphisphaeriales</taxon>
        <taxon>Apiosporaceae</taxon>
        <taxon>Apiospora</taxon>
    </lineage>
</organism>
<gene>
    <name evidence="2" type="ORF">PG991_009464</name>
</gene>
<sequence length="526" mass="55566">MLFISKAITALILSALASSASAQTPPAAEQSTAFNSTFALTPDQIAAANLSAAEAASLNNAIRFDRSQLANGGPREDAFYTLPPLTNTSGPLAPGTLLKAQPFTDPTPFAIPPNTALSRILYTTRTYNGTVVPASAFVLWPFTPRKIAGPGEGRNHHGLRHEQKRIYNTTGNPAGAPVVLWMHGTSGFFASAAPSSHRALWYGDAAPFALALAGFAVVAPDYAGLGISTTWCGSGEGGDSGAKIPHQYLMSRVSARDGLYALRAAHAAFAEKLDERFVAMGHSQGGGVAWGVAEVLAEADGQTEFTDLAAGYRGTVAGSPTTQVFAGWPSLIAPFVSQGLASVFPSFRLADWFTPAGLARVALFREIEGGIAAAQQLFLGEGFARGLREGWNATWYVEAYSRLANAGRRPFRGPMLVVQGTEDVYVPYNVTDATVAATCAAYPDSGLEFLVVNGTGHVPTLDATRRIWLDWIQDRLEGRPAATDGTGCKRTELGSFLPVGQYLKVGNAFAQWAGAPEYSYQVPLGV</sequence>
<dbReference type="EMBL" id="JAQQWI010000014">
    <property type="protein sequence ID" value="KAK8013193.1"/>
    <property type="molecule type" value="Genomic_DNA"/>
</dbReference>
<comment type="caution">
    <text evidence="2">The sequence shown here is derived from an EMBL/GenBank/DDBJ whole genome shotgun (WGS) entry which is preliminary data.</text>
</comment>
<reference evidence="2 3" key="1">
    <citation type="submission" date="2023-01" db="EMBL/GenBank/DDBJ databases">
        <title>Analysis of 21 Apiospora genomes using comparative genomics revels a genus with tremendous synthesis potential of carbohydrate active enzymes and secondary metabolites.</title>
        <authorList>
            <person name="Sorensen T."/>
        </authorList>
    </citation>
    <scope>NUCLEOTIDE SEQUENCE [LARGE SCALE GENOMIC DNA]</scope>
    <source>
        <strain evidence="2 3">CBS 20057</strain>
    </source>
</reference>